<evidence type="ECO:0000259" key="5">
    <source>
        <dbReference type="SMART" id="SM01228"/>
    </source>
</evidence>
<evidence type="ECO:0000256" key="3">
    <source>
        <dbReference type="ARBA" id="ARBA00022630"/>
    </source>
</evidence>
<dbReference type="GO" id="GO:0050660">
    <property type="term" value="F:flavin adenine dinucleotide binding"/>
    <property type="evidence" value="ECO:0007669"/>
    <property type="project" value="InterPro"/>
</dbReference>
<dbReference type="Pfam" id="PF01134">
    <property type="entry name" value="GIDA"/>
    <property type="match status" value="1"/>
</dbReference>
<dbReference type="Gene3D" id="3.50.50.60">
    <property type="entry name" value="FAD/NAD(P)-binding domain"/>
    <property type="match status" value="1"/>
</dbReference>
<evidence type="ECO:0000256" key="1">
    <source>
        <dbReference type="ARBA" id="ARBA00001974"/>
    </source>
</evidence>
<dbReference type="InterPro" id="IPR047001">
    <property type="entry name" value="MnmG_C_subdom"/>
</dbReference>
<name>A0A814CM67_9BILA</name>
<comment type="similarity">
    <text evidence="2">Belongs to the MnmG family.</text>
</comment>
<dbReference type="Gene3D" id="1.10.150.570">
    <property type="entry name" value="GidA associated domain, C-terminal subdomain"/>
    <property type="match status" value="1"/>
</dbReference>
<comment type="cofactor">
    <cofactor evidence="1">
        <name>FAD</name>
        <dbReference type="ChEBI" id="CHEBI:57692"/>
    </cofactor>
</comment>
<dbReference type="PANTHER" id="PTHR11806">
    <property type="entry name" value="GLUCOSE INHIBITED DIVISION PROTEIN A"/>
    <property type="match status" value="1"/>
</dbReference>
<dbReference type="PANTHER" id="PTHR11806:SF0">
    <property type="entry name" value="PROTEIN MTO1 HOMOLOG, MITOCHONDRIAL"/>
    <property type="match status" value="1"/>
</dbReference>
<organism evidence="6 7">
    <name type="scientific">Adineta steineri</name>
    <dbReference type="NCBI Taxonomy" id="433720"/>
    <lineage>
        <taxon>Eukaryota</taxon>
        <taxon>Metazoa</taxon>
        <taxon>Spiralia</taxon>
        <taxon>Gnathifera</taxon>
        <taxon>Rotifera</taxon>
        <taxon>Eurotatoria</taxon>
        <taxon>Bdelloidea</taxon>
        <taxon>Adinetida</taxon>
        <taxon>Adinetidae</taxon>
        <taxon>Adineta</taxon>
    </lineage>
</organism>
<feature type="domain" description="tRNA uridine 5-carboxymethylaminomethyl modification enzyme C-terminal subdomain" evidence="5">
    <location>
        <begin position="106"/>
        <end position="160"/>
    </location>
</feature>
<keyword evidence="4" id="KW-0274">FAD</keyword>
<dbReference type="Proteomes" id="UP000663845">
    <property type="component" value="Unassembled WGS sequence"/>
</dbReference>
<dbReference type="GO" id="GO:0030488">
    <property type="term" value="P:tRNA methylation"/>
    <property type="evidence" value="ECO:0007669"/>
    <property type="project" value="TreeGrafter"/>
</dbReference>
<comment type="caution">
    <text evidence="6">The sequence shown here is derived from an EMBL/GenBank/DDBJ whole genome shotgun (WGS) entry which is preliminary data.</text>
</comment>
<dbReference type="InterPro" id="IPR002218">
    <property type="entry name" value="MnmG-rel"/>
</dbReference>
<dbReference type="AlphaFoldDB" id="A0A814CM67"/>
<dbReference type="InterPro" id="IPR040131">
    <property type="entry name" value="MnmG_N"/>
</dbReference>
<evidence type="ECO:0000313" key="7">
    <source>
        <dbReference type="Proteomes" id="UP000663845"/>
    </source>
</evidence>
<dbReference type="InterPro" id="IPR036188">
    <property type="entry name" value="FAD/NAD-bd_sf"/>
</dbReference>
<evidence type="ECO:0000313" key="6">
    <source>
        <dbReference type="EMBL" id="CAF0942701.1"/>
    </source>
</evidence>
<evidence type="ECO:0000256" key="2">
    <source>
        <dbReference type="ARBA" id="ARBA00007653"/>
    </source>
</evidence>
<dbReference type="GO" id="GO:0005829">
    <property type="term" value="C:cytosol"/>
    <property type="evidence" value="ECO:0007669"/>
    <property type="project" value="TreeGrafter"/>
</dbReference>
<proteinExistence type="inferred from homology"/>
<gene>
    <name evidence="6" type="ORF">JYZ213_LOCUS12825</name>
</gene>
<reference evidence="6" key="1">
    <citation type="submission" date="2021-02" db="EMBL/GenBank/DDBJ databases">
        <authorList>
            <person name="Nowell W R."/>
        </authorList>
    </citation>
    <scope>NUCLEOTIDE SEQUENCE</scope>
</reference>
<protein>
    <recommendedName>
        <fullName evidence="5">tRNA uridine 5-carboxymethylaminomethyl modification enzyme C-terminal subdomain domain-containing protein</fullName>
    </recommendedName>
</protein>
<accession>A0A814CM67</accession>
<dbReference type="GO" id="GO:0005739">
    <property type="term" value="C:mitochondrion"/>
    <property type="evidence" value="ECO:0007669"/>
    <property type="project" value="GOC"/>
</dbReference>
<dbReference type="SUPFAM" id="SSF51905">
    <property type="entry name" value="FAD/NAD(P)-binding domain"/>
    <property type="match status" value="1"/>
</dbReference>
<dbReference type="GO" id="GO:0070899">
    <property type="term" value="P:mitochondrial tRNA wobble uridine modification"/>
    <property type="evidence" value="ECO:0007669"/>
    <property type="project" value="UniProtKB-ARBA"/>
</dbReference>
<dbReference type="EMBL" id="CAJNOG010000101">
    <property type="protein sequence ID" value="CAF0942701.1"/>
    <property type="molecule type" value="Genomic_DNA"/>
</dbReference>
<sequence length="173" mass="19108">MFQLAKYNLRSFRLSNITTTYVRFSTFNHNSLSESESKSIPIQGVIKQPVNSSIFQPYDVVVVGGGHAGCEAAHAAARMGVRTLLITHKLETIGEMSCNPSFGGIVKRDESFIIPDSFDYQILQISNEAKQRLEEVRPTTLGSASRIPGITPATIFSLLRALKRQSQTSIFNV</sequence>
<dbReference type="SMART" id="SM01228">
    <property type="entry name" value="GIDA_assoc_3"/>
    <property type="match status" value="1"/>
</dbReference>
<keyword evidence="3" id="KW-0285">Flavoprotein</keyword>
<evidence type="ECO:0000256" key="4">
    <source>
        <dbReference type="ARBA" id="ARBA00022827"/>
    </source>
</evidence>
<dbReference type="InterPro" id="IPR044920">
    <property type="entry name" value="MnmG_C_subdom_sf"/>
</dbReference>
<dbReference type="FunFam" id="1.10.150.570:FF:000001">
    <property type="entry name" value="tRNA uridine 5-carboxymethylaminomethyl modification enzyme MnmG"/>
    <property type="match status" value="1"/>
</dbReference>